<reference evidence="10 11" key="1">
    <citation type="journal article" date="2023" name="Life. Sci Alliance">
        <title>Evolutionary insights into 3D genome organization and epigenetic landscape of Vigna mungo.</title>
        <authorList>
            <person name="Junaid A."/>
            <person name="Singh B."/>
            <person name="Bhatia S."/>
        </authorList>
    </citation>
    <scope>NUCLEOTIDE SEQUENCE [LARGE SCALE GENOMIC DNA]</scope>
    <source>
        <strain evidence="10">Urdbean</strain>
    </source>
</reference>
<dbReference type="Gene3D" id="3.40.50.300">
    <property type="entry name" value="P-loop containing nucleotide triphosphate hydrolases"/>
    <property type="match status" value="3"/>
</dbReference>
<organism evidence="10 11">
    <name type="scientific">Vigna mungo</name>
    <name type="common">Black gram</name>
    <name type="synonym">Phaseolus mungo</name>
    <dbReference type="NCBI Taxonomy" id="3915"/>
    <lineage>
        <taxon>Eukaryota</taxon>
        <taxon>Viridiplantae</taxon>
        <taxon>Streptophyta</taxon>
        <taxon>Embryophyta</taxon>
        <taxon>Tracheophyta</taxon>
        <taxon>Spermatophyta</taxon>
        <taxon>Magnoliopsida</taxon>
        <taxon>eudicotyledons</taxon>
        <taxon>Gunneridae</taxon>
        <taxon>Pentapetalae</taxon>
        <taxon>rosids</taxon>
        <taxon>fabids</taxon>
        <taxon>Fabales</taxon>
        <taxon>Fabaceae</taxon>
        <taxon>Papilionoideae</taxon>
        <taxon>50 kb inversion clade</taxon>
        <taxon>NPAAA clade</taxon>
        <taxon>indigoferoid/millettioid clade</taxon>
        <taxon>Phaseoleae</taxon>
        <taxon>Vigna</taxon>
    </lineage>
</organism>
<dbReference type="GO" id="GO:0003676">
    <property type="term" value="F:nucleic acid binding"/>
    <property type="evidence" value="ECO:0007669"/>
    <property type="project" value="InterPro"/>
</dbReference>
<keyword evidence="2 6" id="KW-0378">Hydrolase</keyword>
<feature type="short sequence motif" description="Q motif" evidence="5">
    <location>
        <begin position="9"/>
        <end position="37"/>
    </location>
</feature>
<evidence type="ECO:0000256" key="5">
    <source>
        <dbReference type="PROSITE-ProRule" id="PRU00552"/>
    </source>
</evidence>
<dbReference type="PROSITE" id="PS51195">
    <property type="entry name" value="Q_MOTIF"/>
    <property type="match status" value="1"/>
</dbReference>
<dbReference type="InterPro" id="IPR001650">
    <property type="entry name" value="Helicase_C-like"/>
</dbReference>
<keyword evidence="3 6" id="KW-0347">Helicase</keyword>
<feature type="domain" description="Helicase C-terminal" evidence="8">
    <location>
        <begin position="221"/>
        <end position="365"/>
    </location>
</feature>
<evidence type="ECO:0000259" key="8">
    <source>
        <dbReference type="PROSITE" id="PS51194"/>
    </source>
</evidence>
<evidence type="ECO:0000256" key="6">
    <source>
        <dbReference type="RuleBase" id="RU000492"/>
    </source>
</evidence>
<dbReference type="GO" id="GO:0005524">
    <property type="term" value="F:ATP binding"/>
    <property type="evidence" value="ECO:0007669"/>
    <property type="project" value="UniProtKB-KW"/>
</dbReference>
<dbReference type="Proteomes" id="UP001374535">
    <property type="component" value="Chromosome 3"/>
</dbReference>
<dbReference type="Pfam" id="PF00271">
    <property type="entry name" value="Helicase_C"/>
    <property type="match status" value="1"/>
</dbReference>
<dbReference type="SMART" id="SM00490">
    <property type="entry name" value="HELICc"/>
    <property type="match status" value="1"/>
</dbReference>
<dbReference type="SMART" id="SM00487">
    <property type="entry name" value="DEXDc"/>
    <property type="match status" value="1"/>
</dbReference>
<dbReference type="GO" id="GO:0016787">
    <property type="term" value="F:hydrolase activity"/>
    <property type="evidence" value="ECO:0007669"/>
    <property type="project" value="UniProtKB-KW"/>
</dbReference>
<name>A0AAQ3NZM4_VIGMU</name>
<evidence type="ECO:0000256" key="3">
    <source>
        <dbReference type="ARBA" id="ARBA00022806"/>
    </source>
</evidence>
<keyword evidence="11" id="KW-1185">Reference proteome</keyword>
<dbReference type="InterPro" id="IPR014001">
    <property type="entry name" value="Helicase_ATP-bd"/>
</dbReference>
<sequence length="419" mass="46908">MAEENEEIKTFKDLGLSESLVEACEKLGWKTPLKIQTEAIPLALEGKDVIGLAQTGSGKTGAFALPILHALLDAPRPKDFFACVLSPTRELAIQIAEQFEALGSEIGVKCAVLVGGIDMVQQSIKIAKQPHIIVSFTIPVLDEADRLLNEDFEESLNEILQMIPRERRTFLFSATMTKKVQKLQRVCLRNPVKIEAASKYSTVDTLKQQYRFLPAKHKDCYLVYILTEMAGSTSMVFTRTCDSTRLLALILRNLGLKAVPINGHMSQPKRLGALNKFKSGDCNILLCTDVASRGLDIPTVDMVINYDIPTNSKDYIHRVGRTARAGRSGVAISLVNQYELEWYIQIEKLIGKKLPEYPAQEEEVLLLEERVSEAKRLAATKMKEAGGKKKRRGEEYNDGEDIDKYLGLKDGKSFKKFRR</sequence>
<dbReference type="InterPro" id="IPR011545">
    <property type="entry name" value="DEAD/DEAH_box_helicase_dom"/>
</dbReference>
<evidence type="ECO:0000256" key="1">
    <source>
        <dbReference type="ARBA" id="ARBA00022741"/>
    </source>
</evidence>
<gene>
    <name evidence="10" type="ORF">V8G54_010225</name>
</gene>
<dbReference type="InterPro" id="IPR014014">
    <property type="entry name" value="RNA_helicase_DEAD_Q_motif"/>
</dbReference>
<evidence type="ECO:0000256" key="2">
    <source>
        <dbReference type="ARBA" id="ARBA00022801"/>
    </source>
</evidence>
<dbReference type="CDD" id="cd18787">
    <property type="entry name" value="SF2_C_DEAD"/>
    <property type="match status" value="1"/>
</dbReference>
<dbReference type="Pfam" id="PF00270">
    <property type="entry name" value="DEAD"/>
    <property type="match status" value="2"/>
</dbReference>
<evidence type="ECO:0000313" key="11">
    <source>
        <dbReference type="Proteomes" id="UP001374535"/>
    </source>
</evidence>
<keyword evidence="4 6" id="KW-0067">ATP-binding</keyword>
<dbReference type="SUPFAM" id="SSF52540">
    <property type="entry name" value="P-loop containing nucleoside triphosphate hydrolases"/>
    <property type="match status" value="1"/>
</dbReference>
<proteinExistence type="inferred from homology"/>
<dbReference type="EMBL" id="CP144698">
    <property type="protein sequence ID" value="WVZ17243.1"/>
    <property type="molecule type" value="Genomic_DNA"/>
</dbReference>
<evidence type="ECO:0008006" key="12">
    <source>
        <dbReference type="Google" id="ProtNLM"/>
    </source>
</evidence>
<keyword evidence="1 6" id="KW-0547">Nucleotide-binding</keyword>
<dbReference type="GO" id="GO:0003724">
    <property type="term" value="F:RNA helicase activity"/>
    <property type="evidence" value="ECO:0007669"/>
    <property type="project" value="InterPro"/>
</dbReference>
<feature type="domain" description="Helicase ATP-binding" evidence="7">
    <location>
        <begin position="40"/>
        <end position="194"/>
    </location>
</feature>
<feature type="domain" description="DEAD-box RNA helicase Q" evidence="9">
    <location>
        <begin position="9"/>
        <end position="37"/>
    </location>
</feature>
<dbReference type="GO" id="GO:0005829">
    <property type="term" value="C:cytosol"/>
    <property type="evidence" value="ECO:0007669"/>
    <property type="project" value="TreeGrafter"/>
</dbReference>
<comment type="similarity">
    <text evidence="6">Belongs to the DEAD box helicase family.</text>
</comment>
<evidence type="ECO:0000256" key="4">
    <source>
        <dbReference type="ARBA" id="ARBA00022840"/>
    </source>
</evidence>
<dbReference type="PROSITE" id="PS51194">
    <property type="entry name" value="HELICASE_CTER"/>
    <property type="match status" value="1"/>
</dbReference>
<protein>
    <recommendedName>
        <fullName evidence="12">DEAD-box ATP-dependent RNA helicase 10</fullName>
    </recommendedName>
</protein>
<dbReference type="AlphaFoldDB" id="A0AAQ3NZM4"/>
<dbReference type="InterPro" id="IPR000629">
    <property type="entry name" value="RNA-helicase_DEAD-box_CS"/>
</dbReference>
<evidence type="ECO:0000259" key="7">
    <source>
        <dbReference type="PROSITE" id="PS51192"/>
    </source>
</evidence>
<dbReference type="PROSITE" id="PS00039">
    <property type="entry name" value="DEAD_ATP_HELICASE"/>
    <property type="match status" value="1"/>
</dbReference>
<evidence type="ECO:0000259" key="9">
    <source>
        <dbReference type="PROSITE" id="PS51195"/>
    </source>
</evidence>
<evidence type="ECO:0000313" key="10">
    <source>
        <dbReference type="EMBL" id="WVZ17243.1"/>
    </source>
</evidence>
<dbReference type="PANTHER" id="PTHR47959">
    <property type="entry name" value="ATP-DEPENDENT RNA HELICASE RHLE-RELATED"/>
    <property type="match status" value="1"/>
</dbReference>
<dbReference type="PANTHER" id="PTHR47959:SF24">
    <property type="entry name" value="ATP-DEPENDENT RNA HELICASE"/>
    <property type="match status" value="1"/>
</dbReference>
<accession>A0AAQ3NZM4</accession>
<dbReference type="InterPro" id="IPR050079">
    <property type="entry name" value="DEAD_box_RNA_helicase"/>
</dbReference>
<dbReference type="PROSITE" id="PS51192">
    <property type="entry name" value="HELICASE_ATP_BIND_1"/>
    <property type="match status" value="1"/>
</dbReference>
<dbReference type="InterPro" id="IPR027417">
    <property type="entry name" value="P-loop_NTPase"/>
</dbReference>